<sequence length="355" mass="40116">MAADPTYPLLPIFSIPTAVLLLLVLTTNFVRQSWNLGIFFLCFWLFWEILTLGINAILWSDSAEAKFYVYCDIVSRLQIFTSIVKPACMLLISRQLYRIASLRSVVLLVRACLIRQVIFPDYIVQAARFSVQEGAGCTSAIAPCWLAKITLYSWPIVLPSIAVFFYCRMCIIFYVFYRHSREINNFLLSNDSISRPCYLRLLALVSVGIVLDIVLMLPYGTASTAGPVLGGARIGSSIPFYNGWELVHSHWKPVTFSYRELQTDGSWILGRYHLSHWSPVVFGLTTFVLFGLTADARATYRRGLYAIGRLFGFKPTMHQRASVDEIIFANGLGQGVERRRYAPASGFLILSTTYC</sequence>
<comment type="caution">
    <text evidence="1">The sequence shown here is derived from an EMBL/GenBank/DDBJ whole genome shotgun (WGS) entry which is preliminary data.</text>
</comment>
<evidence type="ECO:0000313" key="1">
    <source>
        <dbReference type="EMBL" id="KAI0031551.1"/>
    </source>
</evidence>
<organism evidence="1 2">
    <name type="scientific">Vararia minispora EC-137</name>
    <dbReference type="NCBI Taxonomy" id="1314806"/>
    <lineage>
        <taxon>Eukaryota</taxon>
        <taxon>Fungi</taxon>
        <taxon>Dikarya</taxon>
        <taxon>Basidiomycota</taxon>
        <taxon>Agaricomycotina</taxon>
        <taxon>Agaricomycetes</taxon>
        <taxon>Russulales</taxon>
        <taxon>Lachnocladiaceae</taxon>
        <taxon>Vararia</taxon>
    </lineage>
</organism>
<accession>A0ACB8QJP7</accession>
<reference evidence="1" key="1">
    <citation type="submission" date="2021-02" db="EMBL/GenBank/DDBJ databases">
        <authorList>
            <consortium name="DOE Joint Genome Institute"/>
            <person name="Ahrendt S."/>
            <person name="Looney B.P."/>
            <person name="Miyauchi S."/>
            <person name="Morin E."/>
            <person name="Drula E."/>
            <person name="Courty P.E."/>
            <person name="Chicoki N."/>
            <person name="Fauchery L."/>
            <person name="Kohler A."/>
            <person name="Kuo A."/>
            <person name="Labutti K."/>
            <person name="Pangilinan J."/>
            <person name="Lipzen A."/>
            <person name="Riley R."/>
            <person name="Andreopoulos W."/>
            <person name="He G."/>
            <person name="Johnson J."/>
            <person name="Barry K.W."/>
            <person name="Grigoriev I.V."/>
            <person name="Nagy L."/>
            <person name="Hibbett D."/>
            <person name="Henrissat B."/>
            <person name="Matheny P.B."/>
            <person name="Labbe J."/>
            <person name="Martin F."/>
        </authorList>
    </citation>
    <scope>NUCLEOTIDE SEQUENCE</scope>
    <source>
        <strain evidence="1">EC-137</strain>
    </source>
</reference>
<reference evidence="1" key="2">
    <citation type="journal article" date="2022" name="New Phytol.">
        <title>Evolutionary transition to the ectomycorrhizal habit in the genomes of a hyperdiverse lineage of mushroom-forming fungi.</title>
        <authorList>
            <person name="Looney B."/>
            <person name="Miyauchi S."/>
            <person name="Morin E."/>
            <person name="Drula E."/>
            <person name="Courty P.E."/>
            <person name="Kohler A."/>
            <person name="Kuo A."/>
            <person name="LaButti K."/>
            <person name="Pangilinan J."/>
            <person name="Lipzen A."/>
            <person name="Riley R."/>
            <person name="Andreopoulos W."/>
            <person name="He G."/>
            <person name="Johnson J."/>
            <person name="Nolan M."/>
            <person name="Tritt A."/>
            <person name="Barry K.W."/>
            <person name="Grigoriev I.V."/>
            <person name="Nagy L.G."/>
            <person name="Hibbett D."/>
            <person name="Henrissat B."/>
            <person name="Matheny P.B."/>
            <person name="Labbe J."/>
            <person name="Martin F.M."/>
        </authorList>
    </citation>
    <scope>NUCLEOTIDE SEQUENCE</scope>
    <source>
        <strain evidence="1">EC-137</strain>
    </source>
</reference>
<gene>
    <name evidence="1" type="ORF">K488DRAFT_51854</name>
</gene>
<dbReference type="Proteomes" id="UP000814128">
    <property type="component" value="Unassembled WGS sequence"/>
</dbReference>
<proteinExistence type="predicted"/>
<keyword evidence="2" id="KW-1185">Reference proteome</keyword>
<dbReference type="EMBL" id="MU273576">
    <property type="protein sequence ID" value="KAI0031551.1"/>
    <property type="molecule type" value="Genomic_DNA"/>
</dbReference>
<protein>
    <submittedName>
        <fullName evidence="1">GPCR fungal pheromone mating factor</fullName>
    </submittedName>
</protein>
<name>A0ACB8QJP7_9AGAM</name>
<evidence type="ECO:0000313" key="2">
    <source>
        <dbReference type="Proteomes" id="UP000814128"/>
    </source>
</evidence>